<dbReference type="Proteomes" id="UP001057375">
    <property type="component" value="Unassembled WGS sequence"/>
</dbReference>
<accession>A0ABQ5K3M9</accession>
<dbReference type="Pfam" id="PF00069">
    <property type="entry name" value="Pkinase"/>
    <property type="match status" value="1"/>
</dbReference>
<evidence type="ECO:0000256" key="5">
    <source>
        <dbReference type="PROSITE-ProRule" id="PRU10141"/>
    </source>
</evidence>
<evidence type="ECO:0000313" key="9">
    <source>
        <dbReference type="Proteomes" id="UP001057375"/>
    </source>
</evidence>
<feature type="compositionally biased region" description="Acidic residues" evidence="6">
    <location>
        <begin position="889"/>
        <end position="922"/>
    </location>
</feature>
<dbReference type="InterPro" id="IPR045269">
    <property type="entry name" value="Atg1-like"/>
</dbReference>
<dbReference type="InterPro" id="IPR000719">
    <property type="entry name" value="Prot_kinase_dom"/>
</dbReference>
<dbReference type="PANTHER" id="PTHR24348:SF22">
    <property type="entry name" value="NON-SPECIFIC SERINE_THREONINE PROTEIN KINASE"/>
    <property type="match status" value="1"/>
</dbReference>
<reference evidence="8" key="1">
    <citation type="submission" date="2022-03" db="EMBL/GenBank/DDBJ databases">
        <title>Draft genome sequence of Aduncisulcus paluster, a free-living microaerophilic Fornicata.</title>
        <authorList>
            <person name="Yuyama I."/>
            <person name="Kume K."/>
            <person name="Tamura T."/>
            <person name="Inagaki Y."/>
            <person name="Hashimoto T."/>
        </authorList>
    </citation>
    <scope>NUCLEOTIDE SEQUENCE</scope>
    <source>
        <strain evidence="8">NY0171</strain>
    </source>
</reference>
<dbReference type="EMBL" id="BQXS01012466">
    <property type="protein sequence ID" value="GKT23459.1"/>
    <property type="molecule type" value="Genomic_DNA"/>
</dbReference>
<feature type="compositionally biased region" description="Low complexity" evidence="6">
    <location>
        <begin position="1355"/>
        <end position="1368"/>
    </location>
</feature>
<evidence type="ECO:0000259" key="7">
    <source>
        <dbReference type="PROSITE" id="PS50011"/>
    </source>
</evidence>
<dbReference type="PROSITE" id="PS00108">
    <property type="entry name" value="PROTEIN_KINASE_ST"/>
    <property type="match status" value="1"/>
</dbReference>
<evidence type="ECO:0000313" key="8">
    <source>
        <dbReference type="EMBL" id="GKT23459.1"/>
    </source>
</evidence>
<feature type="region of interest" description="Disordered" evidence="6">
    <location>
        <begin position="1194"/>
        <end position="1322"/>
    </location>
</feature>
<sequence>MVVMIGVLDDYLKSNNHSKEDLNKSEDRKRSSFPFDAISIVIIPQFIHKGHHSHLPIARDAPNVIDPAFNRIEGHSEGLGKSDETRVMMKGEGDHVTLSHLSIPFCPSTPIKGAYICIGDTVDICLSLSYLIFTFISSTGLKSVKKYDFSRFKEHKYADGELQKLDDGYEFGSRWYSLPIDLPNIVLCEITGKGTCMDENNDQFCIDSLVFFRDETLEERSIRESIEKQWSEVPIISPIFITSNKDNLPILYGDPTIINPSFDKVKGEDNAYCKESERYDQSSQAQKMLKWEDKVTLSHLSIPFPEPCSIGGAYICVQGGYSSPSIFFTFTDSEGKKISKKYEFTEPEYKYEWHFLPIDLDNVVLCEIEGKGTWWNRNSRNFEISTLIFQQKLIMEKVQFIHEGNHQCIPIPRDVPNVVSPQYHKIQAWNRTLSHSSGEDYDQSSEAQKMMLGKICFPRITHLSIPFSPYSSIKGAYICTGTELDYPPPSHLIFTLTSSDEIKISKKYEFPDLKTDSWFFLPIDFPDVVRCEITGKARGKEIENDIFNIKSLAFTRELSDKETIDIEARESVLVKQWSEAIVIKPNLIGKNKDNIPIPYDDPAIIHPLFERIVGNDNSVSKESEELYNRSFDAKRMLKGQGNVQLSHLSIPFPSLSPLKGAYICVNKNDGPPSLLFTFIFSNDMKTCIKYEFTRPKHDYEWHFLPIDLDNVVLCDIQGKGMWSEKHSQSFCLESLIFIRGEDIHPPSSDDLQDTKTIKVKPNSFTLTSSANVTPQCIIGHGGFGEVVLVKVDGIPMPCVLKKMLRIADKKVVKDCRKEFKMQRRLFNNPKCFNRIPRTLYILDLLDSDMKGVYGYIMEYCAGGSVKDFARSWCADGKYLKTKDTRDESEKDDEYSESDSFSDEYHEDSEDSQDDEDNEASDEFDSHSDKKDHFCLDFSPMTLNPVKMCSLCVGMIECLDDVFRAKKSLVHRDIKPDNFLVRVDHDSKKCTVVLSDLGMVQISDSISSSASSKTATHPILSEKKEKTSKPRNSRCGTLVYNSYETLLDGTQTQKSDGYSLGMSIFALFFCEHPYVSMSAFREVKEKVRMGEADDFDLMKLLKRLMEHDMCQRLSRSSLFKSLLTIEDGKYKPVHKVLNEVFTGLTKLDEDERMSVHEARKKVQSIKDLLPQIGEGFECPSIADIIERQLLKHGSVSGSIEEDEGEKARDDQVTSTSKLQSEEKEFRHIPSYERERNEEDHEDIDRIQKSSDGYEEYEKEYGSEKEQDEPFAVSLPSKIQSTEKENRDIPSYLRESQASRKDDQEIHTSQTSTSISTIQSSVGDHRDMMSFTVESTAVDIDSQESQASRKDDQEIHTSQTSTSISTIQSSVGDHRDMMSFTVESTAVDIDSQGQRIIKPKEKEVDSTVE</sequence>
<keyword evidence="3" id="KW-0418">Kinase</keyword>
<feature type="domain" description="Protein kinase" evidence="7">
    <location>
        <begin position="772"/>
        <end position="1136"/>
    </location>
</feature>
<dbReference type="PROSITE" id="PS50011">
    <property type="entry name" value="PROTEIN_KINASE_DOM"/>
    <property type="match status" value="1"/>
</dbReference>
<evidence type="ECO:0000256" key="2">
    <source>
        <dbReference type="ARBA" id="ARBA00022741"/>
    </source>
</evidence>
<feature type="region of interest" description="Disordered" evidence="6">
    <location>
        <begin position="884"/>
        <end position="928"/>
    </location>
</feature>
<gene>
    <name evidence="8" type="ORF">ADUPG1_012431</name>
</gene>
<dbReference type="InterPro" id="IPR011009">
    <property type="entry name" value="Kinase-like_dom_sf"/>
</dbReference>
<feature type="region of interest" description="Disordered" evidence="6">
    <location>
        <begin position="1010"/>
        <end position="1032"/>
    </location>
</feature>
<feature type="region of interest" description="Disordered" evidence="6">
    <location>
        <begin position="1335"/>
        <end position="1370"/>
    </location>
</feature>
<organism evidence="8 9">
    <name type="scientific">Aduncisulcus paluster</name>
    <dbReference type="NCBI Taxonomy" id="2918883"/>
    <lineage>
        <taxon>Eukaryota</taxon>
        <taxon>Metamonada</taxon>
        <taxon>Carpediemonas-like organisms</taxon>
        <taxon>Aduncisulcus</taxon>
    </lineage>
</organism>
<dbReference type="PROSITE" id="PS00107">
    <property type="entry name" value="PROTEIN_KINASE_ATP"/>
    <property type="match status" value="1"/>
</dbReference>
<feature type="compositionally biased region" description="Basic and acidic residues" evidence="6">
    <location>
        <begin position="1218"/>
        <end position="1247"/>
    </location>
</feature>
<keyword evidence="2 5" id="KW-0547">Nucleotide-binding</keyword>
<keyword evidence="4 5" id="KW-0067">ATP-binding</keyword>
<name>A0ABQ5K3M9_9EUKA</name>
<dbReference type="PANTHER" id="PTHR24348">
    <property type="entry name" value="SERINE/THREONINE-PROTEIN KINASE UNC-51-RELATED"/>
    <property type="match status" value="1"/>
</dbReference>
<feature type="binding site" evidence="5">
    <location>
        <position position="801"/>
    </location>
    <ligand>
        <name>ATP</name>
        <dbReference type="ChEBI" id="CHEBI:30616"/>
    </ligand>
</feature>
<evidence type="ECO:0000256" key="3">
    <source>
        <dbReference type="ARBA" id="ARBA00022777"/>
    </source>
</evidence>
<evidence type="ECO:0000256" key="4">
    <source>
        <dbReference type="ARBA" id="ARBA00022840"/>
    </source>
</evidence>
<evidence type="ECO:0000256" key="6">
    <source>
        <dbReference type="SAM" id="MobiDB-lite"/>
    </source>
</evidence>
<dbReference type="Gene3D" id="1.10.510.10">
    <property type="entry name" value="Transferase(Phosphotransferase) domain 1"/>
    <property type="match status" value="2"/>
</dbReference>
<dbReference type="SUPFAM" id="SSF56112">
    <property type="entry name" value="Protein kinase-like (PK-like)"/>
    <property type="match status" value="1"/>
</dbReference>
<protein>
    <recommendedName>
        <fullName evidence="7">Protein kinase domain-containing protein</fullName>
    </recommendedName>
</protein>
<evidence type="ECO:0000256" key="1">
    <source>
        <dbReference type="ARBA" id="ARBA00022679"/>
    </source>
</evidence>
<keyword evidence="9" id="KW-1185">Reference proteome</keyword>
<dbReference type="SMART" id="SM00220">
    <property type="entry name" value="S_TKc"/>
    <property type="match status" value="1"/>
</dbReference>
<feature type="compositionally biased region" description="Basic and acidic residues" evidence="6">
    <location>
        <begin position="1295"/>
        <end position="1304"/>
    </location>
</feature>
<keyword evidence="1" id="KW-0808">Transferase</keyword>
<proteinExistence type="predicted"/>
<comment type="caution">
    <text evidence="8">The sequence shown here is derived from an EMBL/GenBank/DDBJ whole genome shotgun (WGS) entry which is preliminary data.</text>
</comment>
<feature type="compositionally biased region" description="Low complexity" evidence="6">
    <location>
        <begin position="1306"/>
        <end position="1319"/>
    </location>
</feature>
<dbReference type="InterPro" id="IPR008271">
    <property type="entry name" value="Ser/Thr_kinase_AS"/>
</dbReference>
<dbReference type="InterPro" id="IPR017441">
    <property type="entry name" value="Protein_kinase_ATP_BS"/>
</dbReference>